<dbReference type="AlphaFoldDB" id="A0A917ABB5"/>
<dbReference type="GO" id="GO:0007160">
    <property type="term" value="P:cell-matrix adhesion"/>
    <property type="evidence" value="ECO:0007669"/>
    <property type="project" value="InterPro"/>
</dbReference>
<dbReference type="Gene3D" id="2.150.10.10">
    <property type="entry name" value="Serralysin-like metalloprotease, C-terminal"/>
    <property type="match status" value="3"/>
</dbReference>
<dbReference type="GO" id="GO:0005576">
    <property type="term" value="C:extracellular region"/>
    <property type="evidence" value="ECO:0007669"/>
    <property type="project" value="UniProtKB-SubCell"/>
</dbReference>
<reference evidence="5" key="1">
    <citation type="journal article" date="2019" name="Int. J. Syst. Evol. Microbiol.">
        <title>The Global Catalogue of Microorganisms (GCM) 10K type strain sequencing project: providing services to taxonomists for standard genome sequencing and annotation.</title>
        <authorList>
            <consortium name="The Broad Institute Genomics Platform"/>
            <consortium name="The Broad Institute Genome Sequencing Center for Infectious Disease"/>
            <person name="Wu L."/>
            <person name="Ma J."/>
        </authorList>
    </citation>
    <scope>NUCLEOTIDE SEQUENCE [LARGE SCALE GENOMIC DNA]</scope>
    <source>
        <strain evidence="5">CGMCC 1.12664</strain>
    </source>
</reference>
<sequence>MGVGDMTGVVLRNLGGPLGFGESALSRGDDIVQEVDASGLFAGGLRVFGTLYSGAQIRVATNGMIVFGQDFGALPSVDNASAMVDAIAPFWSDVDTRLDGEGAESGQVWVDLDTGAHALTVTWQDVGSYRRQAEVTNLFQLRLTDRGAGDFDIRFTYERIGWTQGTAEGDTGARAMLLGTRLPDPVVIGGAIGSLHERIGNTGQVGVWEFAMRGGTVNGAETVSGQALAGTGEAEVLTGGVADDLMRGGGGNDVLRGNRGGDWLYGGDGADTLNAASGDDIIVGGETEADLRDVIYGGDGRDRIDAGHGNDQIYGGPGDDTIEGGFGVDEVIGQGGNDQLSGGAWSDLIYGGDGADFLNGGFGFDRLNGGAGADRFFHLGIPDHGSDWVQDYSAVEGDVLVWGGGATHPANFQVNLADTAGAGAAGVAEAFVIYRPTGQIIWALVDGDAQAQINLMIQGQSYDLI</sequence>
<dbReference type="InterPro" id="IPR003886">
    <property type="entry name" value="NIDO_dom"/>
</dbReference>
<comment type="subcellular location">
    <subcellularLocation>
        <location evidence="1">Secreted</location>
    </subcellularLocation>
</comment>
<dbReference type="EMBL" id="BMFJ01000001">
    <property type="protein sequence ID" value="GGE38296.1"/>
    <property type="molecule type" value="Genomic_DNA"/>
</dbReference>
<dbReference type="InterPro" id="IPR011049">
    <property type="entry name" value="Serralysin-like_metalloprot_C"/>
</dbReference>
<dbReference type="InterPro" id="IPR018511">
    <property type="entry name" value="Hemolysin-typ_Ca-bd_CS"/>
</dbReference>
<dbReference type="PRINTS" id="PR00313">
    <property type="entry name" value="CABNDNGRPT"/>
</dbReference>
<evidence type="ECO:0000256" key="1">
    <source>
        <dbReference type="ARBA" id="ARBA00004613"/>
    </source>
</evidence>
<dbReference type="PROSITE" id="PS00330">
    <property type="entry name" value="HEMOLYSIN_CALCIUM"/>
    <property type="match status" value="3"/>
</dbReference>
<accession>A0A917ABB5</accession>
<protein>
    <recommendedName>
        <fullName evidence="3">NIDO domain-containing protein</fullName>
    </recommendedName>
</protein>
<dbReference type="Pfam" id="PF00353">
    <property type="entry name" value="HemolysinCabind"/>
    <property type="match status" value="3"/>
</dbReference>
<dbReference type="Pfam" id="PF06119">
    <property type="entry name" value="NIDO"/>
    <property type="match status" value="1"/>
</dbReference>
<dbReference type="PANTHER" id="PTHR38340:SF1">
    <property type="entry name" value="S-LAYER PROTEIN"/>
    <property type="match status" value="1"/>
</dbReference>
<name>A0A917ABB5_9RHOB</name>
<dbReference type="InterPro" id="IPR050557">
    <property type="entry name" value="RTX_toxin/Mannuronan_C5-epim"/>
</dbReference>
<dbReference type="SUPFAM" id="SSF51120">
    <property type="entry name" value="beta-Roll"/>
    <property type="match status" value="1"/>
</dbReference>
<organism evidence="4 5">
    <name type="scientific">Primorskyibacter flagellatus</name>
    <dbReference type="NCBI Taxonomy" id="1387277"/>
    <lineage>
        <taxon>Bacteria</taxon>
        <taxon>Pseudomonadati</taxon>
        <taxon>Pseudomonadota</taxon>
        <taxon>Alphaproteobacteria</taxon>
        <taxon>Rhodobacterales</taxon>
        <taxon>Roseobacteraceae</taxon>
        <taxon>Primorskyibacter</taxon>
    </lineage>
</organism>
<evidence type="ECO:0000259" key="3">
    <source>
        <dbReference type="Pfam" id="PF06119"/>
    </source>
</evidence>
<feature type="domain" description="NIDO" evidence="3">
    <location>
        <begin position="56"/>
        <end position="175"/>
    </location>
</feature>
<dbReference type="InterPro" id="IPR001343">
    <property type="entry name" value="Hemolysn_Ca-bd"/>
</dbReference>
<dbReference type="PANTHER" id="PTHR38340">
    <property type="entry name" value="S-LAYER PROTEIN"/>
    <property type="match status" value="1"/>
</dbReference>
<dbReference type="Proteomes" id="UP000612855">
    <property type="component" value="Unassembled WGS sequence"/>
</dbReference>
<keyword evidence="2" id="KW-0964">Secreted</keyword>
<gene>
    <name evidence="4" type="ORF">GCM10011360_27630</name>
</gene>
<comment type="caution">
    <text evidence="4">The sequence shown here is derived from an EMBL/GenBank/DDBJ whole genome shotgun (WGS) entry which is preliminary data.</text>
</comment>
<evidence type="ECO:0000256" key="2">
    <source>
        <dbReference type="ARBA" id="ARBA00022525"/>
    </source>
</evidence>
<keyword evidence="5" id="KW-1185">Reference proteome</keyword>
<evidence type="ECO:0000313" key="4">
    <source>
        <dbReference type="EMBL" id="GGE38296.1"/>
    </source>
</evidence>
<proteinExistence type="predicted"/>
<evidence type="ECO:0000313" key="5">
    <source>
        <dbReference type="Proteomes" id="UP000612855"/>
    </source>
</evidence>
<dbReference type="GO" id="GO:0005509">
    <property type="term" value="F:calcium ion binding"/>
    <property type="evidence" value="ECO:0007669"/>
    <property type="project" value="InterPro"/>
</dbReference>